<dbReference type="RefSeq" id="WP_119767991.1">
    <property type="nucleotide sequence ID" value="NZ_QYUO01000001.1"/>
</dbReference>
<evidence type="ECO:0000256" key="1">
    <source>
        <dbReference type="SAM" id="MobiDB-lite"/>
    </source>
</evidence>
<keyword evidence="3" id="KW-1185">Reference proteome</keyword>
<dbReference type="AlphaFoldDB" id="A0A3A3FPU6"/>
<dbReference type="Proteomes" id="UP000265955">
    <property type="component" value="Unassembled WGS sequence"/>
</dbReference>
<organism evidence="2 3">
    <name type="scientific">Noviherbaspirillum saxi</name>
    <dbReference type="NCBI Taxonomy" id="2320863"/>
    <lineage>
        <taxon>Bacteria</taxon>
        <taxon>Pseudomonadati</taxon>
        <taxon>Pseudomonadota</taxon>
        <taxon>Betaproteobacteria</taxon>
        <taxon>Burkholderiales</taxon>
        <taxon>Oxalobacteraceae</taxon>
        <taxon>Noviherbaspirillum</taxon>
    </lineage>
</organism>
<feature type="compositionally biased region" description="Low complexity" evidence="1">
    <location>
        <begin position="177"/>
        <end position="193"/>
    </location>
</feature>
<protein>
    <submittedName>
        <fullName evidence="2">Uncharacterized protein</fullName>
    </submittedName>
</protein>
<gene>
    <name evidence="2" type="ORF">D3871_05595</name>
</gene>
<comment type="caution">
    <text evidence="2">The sequence shown here is derived from an EMBL/GenBank/DDBJ whole genome shotgun (WGS) entry which is preliminary data.</text>
</comment>
<evidence type="ECO:0000313" key="3">
    <source>
        <dbReference type="Proteomes" id="UP000265955"/>
    </source>
</evidence>
<name>A0A3A3FPU6_9BURK</name>
<dbReference type="EMBL" id="QYUO01000001">
    <property type="protein sequence ID" value="RJF98046.1"/>
    <property type="molecule type" value="Genomic_DNA"/>
</dbReference>
<evidence type="ECO:0000313" key="2">
    <source>
        <dbReference type="EMBL" id="RJF98046.1"/>
    </source>
</evidence>
<reference evidence="3" key="1">
    <citation type="submission" date="2018-09" db="EMBL/GenBank/DDBJ databases">
        <authorList>
            <person name="Zhu H."/>
        </authorList>
    </citation>
    <scope>NUCLEOTIDE SEQUENCE [LARGE SCALE GENOMIC DNA]</scope>
    <source>
        <strain evidence="3">K1R23-30</strain>
    </source>
</reference>
<proteinExistence type="predicted"/>
<feature type="region of interest" description="Disordered" evidence="1">
    <location>
        <begin position="167"/>
        <end position="193"/>
    </location>
</feature>
<accession>A0A3A3FPU6</accession>
<dbReference type="OrthoDB" id="8779993at2"/>
<sequence>MLTATYATIAIATEQDKTRNMLCRLQQYVETAWKSLHNLDLAFLDTAFGKLTQFDRYFRSRKIDLYLIPTLQGVNREADIIITEIAGSSSKAGSVLRSVGEQLGSVFEFRSAKANELFHSMYMYCRHVSVRIEREEKELLPLSRRLLSVDQWFSIAAQFLADDATGPGNRHGHAIGSSSSSSSRSSRSTINLH</sequence>